<dbReference type="GeneID" id="92830960"/>
<evidence type="ECO:0000313" key="2">
    <source>
        <dbReference type="Proteomes" id="UP000283295"/>
    </source>
</evidence>
<sequence>MKTFVKILVAILVVAALCGGIYLVLPETAQTFVKGNIQYRINDEAKKRVDEAKNSQIKYTYKDNGIKKIYDPGTTYGSALENKAKTTVWYYESNGTGGYTITFYGTKVSMDLAKYGSDGTYIDKTLKVVFDYKPNNNGGYTGTVSWYIDNEPCEESITLAVVQALCN</sequence>
<gene>
    <name evidence="1" type="ORF">DWX94_00185</name>
</gene>
<dbReference type="Proteomes" id="UP000283295">
    <property type="component" value="Unassembled WGS sequence"/>
</dbReference>
<dbReference type="EMBL" id="QRVK01000001">
    <property type="protein sequence ID" value="RGS44264.1"/>
    <property type="molecule type" value="Genomic_DNA"/>
</dbReference>
<name>A0A412IVY3_9FIRM</name>
<accession>A0A412IVY3</accession>
<protein>
    <submittedName>
        <fullName evidence="1">Uncharacterized protein</fullName>
    </submittedName>
</protein>
<organism evidence="1 2">
    <name type="scientific">Coprococcus eutactus</name>
    <dbReference type="NCBI Taxonomy" id="33043"/>
    <lineage>
        <taxon>Bacteria</taxon>
        <taxon>Bacillati</taxon>
        <taxon>Bacillota</taxon>
        <taxon>Clostridia</taxon>
        <taxon>Lachnospirales</taxon>
        <taxon>Lachnospiraceae</taxon>
        <taxon>Coprococcus</taxon>
    </lineage>
</organism>
<dbReference type="RefSeq" id="WP_004852305.1">
    <property type="nucleotide sequence ID" value="NZ_CABIWG010000003.1"/>
</dbReference>
<comment type="caution">
    <text evidence="1">The sequence shown here is derived from an EMBL/GenBank/DDBJ whole genome shotgun (WGS) entry which is preliminary data.</text>
</comment>
<dbReference type="OrthoDB" id="2087668at2"/>
<reference evidence="1 2" key="1">
    <citation type="submission" date="2018-08" db="EMBL/GenBank/DDBJ databases">
        <title>A genome reference for cultivated species of the human gut microbiota.</title>
        <authorList>
            <person name="Zou Y."/>
            <person name="Xue W."/>
            <person name="Luo G."/>
        </authorList>
    </citation>
    <scope>NUCLEOTIDE SEQUENCE [LARGE SCALE GENOMIC DNA]</scope>
    <source>
        <strain evidence="1 2">AF22-21</strain>
    </source>
</reference>
<evidence type="ECO:0000313" key="1">
    <source>
        <dbReference type="EMBL" id="RGS44264.1"/>
    </source>
</evidence>
<dbReference type="AlphaFoldDB" id="A0A412IVY3"/>
<proteinExistence type="predicted"/>